<sequence length="56" mass="5822">MGVGEKAKAEMEQVAGKAVRKAAHAMGKETLAAKGAALEARGKARSVKEKGKDTLR</sequence>
<name>A0ABQ3NLT6_STRVG</name>
<protein>
    <submittedName>
        <fullName evidence="2">UPF0337 protein</fullName>
    </submittedName>
</protein>
<evidence type="ECO:0000313" key="2">
    <source>
        <dbReference type="EMBL" id="GHI13731.1"/>
    </source>
</evidence>
<gene>
    <name evidence="2" type="ORF">Scinn_31940</name>
</gene>
<proteinExistence type="predicted"/>
<dbReference type="EMBL" id="BNDV01000008">
    <property type="protein sequence ID" value="GHI13731.1"/>
    <property type="molecule type" value="Genomic_DNA"/>
</dbReference>
<keyword evidence="3" id="KW-1185">Reference proteome</keyword>
<comment type="caution">
    <text evidence="2">The sequence shown here is derived from an EMBL/GenBank/DDBJ whole genome shotgun (WGS) entry which is preliminary data.</text>
</comment>
<dbReference type="RefSeq" id="WP_167751136.1">
    <property type="nucleotide sequence ID" value="NZ_JBEXPC010000004.1"/>
</dbReference>
<organism evidence="2 3">
    <name type="scientific">Streptomyces virginiae</name>
    <name type="common">Streptomyces cinnamonensis</name>
    <dbReference type="NCBI Taxonomy" id="1961"/>
    <lineage>
        <taxon>Bacteria</taxon>
        <taxon>Bacillati</taxon>
        <taxon>Actinomycetota</taxon>
        <taxon>Actinomycetes</taxon>
        <taxon>Kitasatosporales</taxon>
        <taxon>Streptomycetaceae</taxon>
        <taxon>Streptomyces</taxon>
    </lineage>
</organism>
<reference evidence="3" key="1">
    <citation type="submission" date="2020-09" db="EMBL/GenBank/DDBJ databases">
        <title>Whole genome shotgun sequence of Streptomyces cinnamonensis NBRC 15873.</title>
        <authorList>
            <person name="Komaki H."/>
            <person name="Tamura T."/>
        </authorList>
    </citation>
    <scope>NUCLEOTIDE SEQUENCE [LARGE SCALE GENOMIC DNA]</scope>
    <source>
        <strain evidence="3">NBRC 15873</strain>
    </source>
</reference>
<feature type="region of interest" description="Disordered" evidence="1">
    <location>
        <begin position="34"/>
        <end position="56"/>
    </location>
</feature>
<dbReference type="Proteomes" id="UP000660554">
    <property type="component" value="Unassembled WGS sequence"/>
</dbReference>
<evidence type="ECO:0000256" key="1">
    <source>
        <dbReference type="SAM" id="MobiDB-lite"/>
    </source>
</evidence>
<evidence type="ECO:0000313" key="3">
    <source>
        <dbReference type="Proteomes" id="UP000660554"/>
    </source>
</evidence>
<feature type="compositionally biased region" description="Basic and acidic residues" evidence="1">
    <location>
        <begin position="40"/>
        <end position="56"/>
    </location>
</feature>
<accession>A0ABQ3NLT6</accession>